<dbReference type="AlphaFoldDB" id="A0A0D3KRL2"/>
<dbReference type="EnsemblProtists" id="EOD38397">
    <property type="protein sequence ID" value="EOD38397"/>
    <property type="gene ID" value="EMIHUDRAFT_251825"/>
</dbReference>
<dbReference type="GeneID" id="17283671"/>
<organism evidence="1 2">
    <name type="scientific">Emiliania huxleyi (strain CCMP1516)</name>
    <dbReference type="NCBI Taxonomy" id="280463"/>
    <lineage>
        <taxon>Eukaryota</taxon>
        <taxon>Haptista</taxon>
        <taxon>Haptophyta</taxon>
        <taxon>Prymnesiophyceae</taxon>
        <taxon>Isochrysidales</taxon>
        <taxon>Noelaerhabdaceae</taxon>
        <taxon>Emiliania</taxon>
    </lineage>
</organism>
<name>A0A0D3KRL2_EMIH1</name>
<dbReference type="Proteomes" id="UP000013827">
    <property type="component" value="Unassembled WGS sequence"/>
</dbReference>
<proteinExistence type="predicted"/>
<reference evidence="2" key="1">
    <citation type="journal article" date="2013" name="Nature">
        <title>Pan genome of the phytoplankton Emiliania underpins its global distribution.</title>
        <authorList>
            <person name="Read B.A."/>
            <person name="Kegel J."/>
            <person name="Klute M.J."/>
            <person name="Kuo A."/>
            <person name="Lefebvre S.C."/>
            <person name="Maumus F."/>
            <person name="Mayer C."/>
            <person name="Miller J."/>
            <person name="Monier A."/>
            <person name="Salamov A."/>
            <person name="Young J."/>
            <person name="Aguilar M."/>
            <person name="Claverie J.M."/>
            <person name="Frickenhaus S."/>
            <person name="Gonzalez K."/>
            <person name="Herman E.K."/>
            <person name="Lin Y.C."/>
            <person name="Napier J."/>
            <person name="Ogata H."/>
            <person name="Sarno A.F."/>
            <person name="Shmutz J."/>
            <person name="Schroeder D."/>
            <person name="de Vargas C."/>
            <person name="Verret F."/>
            <person name="von Dassow P."/>
            <person name="Valentin K."/>
            <person name="Van de Peer Y."/>
            <person name="Wheeler G."/>
            <person name="Dacks J.B."/>
            <person name="Delwiche C.F."/>
            <person name="Dyhrman S.T."/>
            <person name="Glockner G."/>
            <person name="John U."/>
            <person name="Richards T."/>
            <person name="Worden A.Z."/>
            <person name="Zhang X."/>
            <person name="Grigoriev I.V."/>
            <person name="Allen A.E."/>
            <person name="Bidle K."/>
            <person name="Borodovsky M."/>
            <person name="Bowler C."/>
            <person name="Brownlee C."/>
            <person name="Cock J.M."/>
            <person name="Elias M."/>
            <person name="Gladyshev V.N."/>
            <person name="Groth M."/>
            <person name="Guda C."/>
            <person name="Hadaegh A."/>
            <person name="Iglesias-Rodriguez M.D."/>
            <person name="Jenkins J."/>
            <person name="Jones B.M."/>
            <person name="Lawson T."/>
            <person name="Leese F."/>
            <person name="Lindquist E."/>
            <person name="Lobanov A."/>
            <person name="Lomsadze A."/>
            <person name="Malik S.B."/>
            <person name="Marsh M.E."/>
            <person name="Mackinder L."/>
            <person name="Mock T."/>
            <person name="Mueller-Roeber B."/>
            <person name="Pagarete A."/>
            <person name="Parker M."/>
            <person name="Probert I."/>
            <person name="Quesneville H."/>
            <person name="Raines C."/>
            <person name="Rensing S.A."/>
            <person name="Riano-Pachon D.M."/>
            <person name="Richier S."/>
            <person name="Rokitta S."/>
            <person name="Shiraiwa Y."/>
            <person name="Soanes D.M."/>
            <person name="van der Giezen M."/>
            <person name="Wahlund T.M."/>
            <person name="Williams B."/>
            <person name="Wilson W."/>
            <person name="Wolfe G."/>
            <person name="Wurch L.L."/>
        </authorList>
    </citation>
    <scope>NUCLEOTIDE SEQUENCE</scope>
</reference>
<dbReference type="PaxDb" id="2903-EOD38397"/>
<keyword evidence="2" id="KW-1185">Reference proteome</keyword>
<dbReference type="HOGENOM" id="CLU_961189_0_0_1"/>
<accession>A0A0D3KRL2</accession>
<reference evidence="1" key="2">
    <citation type="submission" date="2024-10" db="UniProtKB">
        <authorList>
            <consortium name="EnsemblProtists"/>
        </authorList>
    </citation>
    <scope>IDENTIFICATION</scope>
</reference>
<sequence>MHMSYEPLAPPAEEYPYYPYSKFAATNGEEWEAWVEQNYPDLPGNEVLTKMRNFDTIQKAIYPLLSDQGMDKNAFLNSLQHEIEEMDDGEVETVFTVLSMRERKHAYNIYLLKKKVAEKGLHQANAEEVKSKEAYFHMAGLGAALLSGAGTVLAGASYFLSNPGPVGATSLLAAGVGYKLAQDGWGPFSSAGYVAANLAAAVTGVDDEKSNFEVSKQLTVQARGRKRRFEHELHEAEGKHATRSNMYKTKEFRVMLYPVTLSTHLTLPTLSHTPIGMPTPMQDNFFKEAE</sequence>
<dbReference type="KEGG" id="ehx:EMIHUDRAFT_251825"/>
<dbReference type="RefSeq" id="XP_005790826.1">
    <property type="nucleotide sequence ID" value="XM_005790769.1"/>
</dbReference>
<evidence type="ECO:0000313" key="2">
    <source>
        <dbReference type="Proteomes" id="UP000013827"/>
    </source>
</evidence>
<protein>
    <submittedName>
        <fullName evidence="1">Uncharacterized protein</fullName>
    </submittedName>
</protein>
<evidence type="ECO:0000313" key="1">
    <source>
        <dbReference type="EnsemblProtists" id="EOD38397"/>
    </source>
</evidence>